<accession>A0A554X2G0</accession>
<evidence type="ECO:0000313" key="2">
    <source>
        <dbReference type="EMBL" id="TSE29985.1"/>
    </source>
</evidence>
<dbReference type="GO" id="GO:0004029">
    <property type="term" value="F:aldehyde dehydrogenase (NAD+) activity"/>
    <property type="evidence" value="ECO:0007669"/>
    <property type="project" value="TreeGrafter"/>
</dbReference>
<organism evidence="2 3">
    <name type="scientific">Tepidimonas taiwanensis</name>
    <dbReference type="NCBI Taxonomy" id="307486"/>
    <lineage>
        <taxon>Bacteria</taxon>
        <taxon>Pseudomonadati</taxon>
        <taxon>Pseudomonadota</taxon>
        <taxon>Betaproteobacteria</taxon>
        <taxon>Burkholderiales</taxon>
        <taxon>Tepidimonas</taxon>
    </lineage>
</organism>
<comment type="caution">
    <text evidence="2">The sequence shown here is derived from an EMBL/GenBank/DDBJ whole genome shotgun (WGS) entry which is preliminary data.</text>
</comment>
<dbReference type="Gene3D" id="3.40.50.720">
    <property type="entry name" value="NAD(P)-binding Rossmann-like Domain"/>
    <property type="match status" value="1"/>
</dbReference>
<dbReference type="InterPro" id="IPR051783">
    <property type="entry name" value="NAD(P)-dependent_oxidoreduct"/>
</dbReference>
<evidence type="ECO:0000313" key="3">
    <source>
        <dbReference type="Proteomes" id="UP000317763"/>
    </source>
</evidence>
<dbReference type="EMBL" id="VJOM01000027">
    <property type="protein sequence ID" value="TSE29985.1"/>
    <property type="molecule type" value="Genomic_DNA"/>
</dbReference>
<dbReference type="OrthoDB" id="9808276at2"/>
<dbReference type="Pfam" id="PF01370">
    <property type="entry name" value="Epimerase"/>
    <property type="match status" value="1"/>
</dbReference>
<feature type="domain" description="NAD-dependent epimerase/dehydratase" evidence="1">
    <location>
        <begin position="106"/>
        <end position="222"/>
    </location>
</feature>
<dbReference type="PANTHER" id="PTHR48079">
    <property type="entry name" value="PROTEIN YEEZ"/>
    <property type="match status" value="1"/>
</dbReference>
<dbReference type="SUPFAM" id="SSF51735">
    <property type="entry name" value="NAD(P)-binding Rossmann-fold domains"/>
    <property type="match status" value="1"/>
</dbReference>
<dbReference type="GO" id="GO:0005737">
    <property type="term" value="C:cytoplasm"/>
    <property type="evidence" value="ECO:0007669"/>
    <property type="project" value="TreeGrafter"/>
</dbReference>
<keyword evidence="3" id="KW-1185">Reference proteome</keyword>
<dbReference type="STRING" id="307486.GCA_000807215_00258"/>
<reference evidence="2 3" key="1">
    <citation type="submission" date="2019-07" db="EMBL/GenBank/DDBJ databases">
        <title>Tepidimonas taiwanensis I1-1 draft genome.</title>
        <authorList>
            <person name="Da Costa M.S."/>
            <person name="Froufe H.J.C."/>
            <person name="Egas C."/>
            <person name="Albuquerque L."/>
        </authorList>
    </citation>
    <scope>NUCLEOTIDE SEQUENCE [LARGE SCALE GENOMIC DNA]</scope>
    <source>
        <strain evidence="2 3">I1-1</strain>
    </source>
</reference>
<dbReference type="RefSeq" id="WP_043698580.1">
    <property type="nucleotide sequence ID" value="NZ_CP083911.1"/>
</dbReference>
<sequence>MFNPGAGARPARFRRQRVLIVGCGDVGLRVARGLAGRVRLYALTSTPARVPALRAAGITPLVGDLDAPASLQRLAGLAHRVLMLAPPPSEGLRDWRRDPRSRALATALARRSAPQALVYASTTGVYGDCGGEWVTETRPPAPQTPRAWRRLDAERVWRWWGRYTGARVSVLRIPGIYAHDREGGPADRLRRGMPVLRPEDDVYTNHVHADDLARACDRALWLAPPQRVFHVCDDSALKMGDYFDLAADVLGLPRPPRIARAGAEQQLPLMVLSFMNESRRLCNERLRRELRLRLRYPTVREGLQAAVSAAADPRADRASP</sequence>
<proteinExistence type="predicted"/>
<dbReference type="InterPro" id="IPR036291">
    <property type="entry name" value="NAD(P)-bd_dom_sf"/>
</dbReference>
<dbReference type="AlphaFoldDB" id="A0A554X2G0"/>
<evidence type="ECO:0000259" key="1">
    <source>
        <dbReference type="Pfam" id="PF01370"/>
    </source>
</evidence>
<dbReference type="InterPro" id="IPR001509">
    <property type="entry name" value="Epimerase_deHydtase"/>
</dbReference>
<dbReference type="PANTHER" id="PTHR48079:SF6">
    <property type="entry name" value="NAD(P)-BINDING DOMAIN-CONTAINING PROTEIN-RELATED"/>
    <property type="match status" value="1"/>
</dbReference>
<dbReference type="Proteomes" id="UP000317763">
    <property type="component" value="Unassembled WGS sequence"/>
</dbReference>
<gene>
    <name evidence="2" type="ORF">Ttaiw_02076</name>
</gene>
<name>A0A554X2G0_9BURK</name>
<protein>
    <recommendedName>
        <fullName evidence="1">NAD-dependent epimerase/dehydratase domain-containing protein</fullName>
    </recommendedName>
</protein>
<dbReference type="CDD" id="cd05266">
    <property type="entry name" value="SDR_a4"/>
    <property type="match status" value="1"/>
</dbReference>